<dbReference type="SUPFAM" id="SSF53756">
    <property type="entry name" value="UDP-Glycosyltransferase/glycogen phosphorylase"/>
    <property type="match status" value="1"/>
</dbReference>
<evidence type="ECO:0000313" key="5">
    <source>
        <dbReference type="EMBL" id="KAF3884509.1"/>
    </source>
</evidence>
<dbReference type="Gene3D" id="3.40.50.2000">
    <property type="entry name" value="Glycogen Phosphorylase B"/>
    <property type="match status" value="2"/>
</dbReference>
<dbReference type="Pfam" id="PF00534">
    <property type="entry name" value="Glycos_transf_1"/>
    <property type="match status" value="1"/>
</dbReference>
<dbReference type="InterPro" id="IPR028098">
    <property type="entry name" value="Glyco_trans_4-like_N"/>
</dbReference>
<dbReference type="EMBL" id="JHEG02000054">
    <property type="protein sequence ID" value="KIE09690.1"/>
    <property type="molecule type" value="Genomic_DNA"/>
</dbReference>
<dbReference type="EMBL" id="JHEG04000001">
    <property type="protein sequence ID" value="KAF3884509.1"/>
    <property type="molecule type" value="Genomic_DNA"/>
</dbReference>
<dbReference type="CDD" id="cd03801">
    <property type="entry name" value="GT4_PimA-like"/>
    <property type="match status" value="1"/>
</dbReference>
<dbReference type="OrthoDB" id="9806653at2"/>
<dbReference type="PANTHER" id="PTHR12526">
    <property type="entry name" value="GLYCOSYLTRANSFERASE"/>
    <property type="match status" value="1"/>
</dbReference>
<dbReference type="AlphaFoldDB" id="A0A0C1RBI4"/>
<feature type="domain" description="Glycosyl transferase family 1" evidence="3">
    <location>
        <begin position="200"/>
        <end position="357"/>
    </location>
</feature>
<keyword evidence="1" id="KW-0328">Glycosyltransferase</keyword>
<dbReference type="Proteomes" id="UP000029738">
    <property type="component" value="Unassembled WGS sequence"/>
</dbReference>
<evidence type="ECO:0000256" key="2">
    <source>
        <dbReference type="ARBA" id="ARBA00022679"/>
    </source>
</evidence>
<feature type="domain" description="Glycosyltransferase subfamily 4-like N-terminal" evidence="4">
    <location>
        <begin position="14"/>
        <end position="192"/>
    </location>
</feature>
<dbReference type="InterPro" id="IPR001296">
    <property type="entry name" value="Glyco_trans_1"/>
</dbReference>
<evidence type="ECO:0000259" key="4">
    <source>
        <dbReference type="Pfam" id="PF13439"/>
    </source>
</evidence>
<comment type="caution">
    <text evidence="6">The sequence shown here is derived from an EMBL/GenBank/DDBJ whole genome shotgun (WGS) entry which is preliminary data.</text>
</comment>
<evidence type="ECO:0000313" key="6">
    <source>
        <dbReference type="EMBL" id="KIE09690.1"/>
    </source>
</evidence>
<reference evidence="6" key="1">
    <citation type="journal article" date="2015" name="Genome Announc.">
        <title>Draft Genome Sequence of Tolypothrix boutellei Strain VB521301.</title>
        <authorList>
            <person name="Chandrababunaidu M.M."/>
            <person name="Singh D."/>
            <person name="Sen D."/>
            <person name="Bhan S."/>
            <person name="Das S."/>
            <person name="Gupta A."/>
            <person name="Adhikary S.P."/>
            <person name="Tripathy S."/>
        </authorList>
    </citation>
    <scope>NUCLEOTIDE SEQUENCE</scope>
    <source>
        <strain evidence="6">VB521301</strain>
    </source>
</reference>
<organism evidence="6">
    <name type="scientific">Tolypothrix bouteillei VB521301</name>
    <dbReference type="NCBI Taxonomy" id="1479485"/>
    <lineage>
        <taxon>Bacteria</taxon>
        <taxon>Bacillati</taxon>
        <taxon>Cyanobacteriota</taxon>
        <taxon>Cyanophyceae</taxon>
        <taxon>Nostocales</taxon>
        <taxon>Tolypothrichaceae</taxon>
        <taxon>Tolypothrix</taxon>
    </lineage>
</organism>
<keyword evidence="7" id="KW-1185">Reference proteome</keyword>
<evidence type="ECO:0000256" key="1">
    <source>
        <dbReference type="ARBA" id="ARBA00022676"/>
    </source>
</evidence>
<reference evidence="5" key="2">
    <citation type="submission" date="2019-11" db="EMBL/GenBank/DDBJ databases">
        <title>Improved Assembly of Tolypothrix boutellei genome.</title>
        <authorList>
            <person name="Sarangi A.N."/>
            <person name="Mukherjee M."/>
            <person name="Ghosh S."/>
            <person name="Singh D."/>
            <person name="Das A."/>
            <person name="Kant S."/>
            <person name="Prusty A."/>
            <person name="Tripathy S."/>
        </authorList>
    </citation>
    <scope>NUCLEOTIDE SEQUENCE</scope>
    <source>
        <strain evidence="5">VB521301</strain>
    </source>
</reference>
<proteinExistence type="predicted"/>
<name>A0A0C1RBI4_9CYAN</name>
<keyword evidence="2 6" id="KW-0808">Transferase</keyword>
<dbReference type="GO" id="GO:0016757">
    <property type="term" value="F:glycosyltransferase activity"/>
    <property type="evidence" value="ECO:0007669"/>
    <property type="project" value="UniProtKB-KW"/>
</dbReference>
<gene>
    <name evidence="6" type="ORF">DA73_0225540</name>
    <name evidence="5" type="ORF">DA73_0400002765</name>
</gene>
<sequence>MKLCIVTHSVIKGDGQGRVNYEVTQEAIRRGHHVTLLSSQLAPELQQNDQIHWVPIPVEGWPSELLRNLIFAFSSTTWLRKHRSQLDAVKANGAITWAKSDLNAVHFVHSSWLKFSSKQAKSKSVKTGFHPRQVIYDLYQWFYTALNARWEKKSFRQTQIVVAVSDKVAKDLLEIGVPPESIEIVVNGVDLQEFSPGVSDRQKWGLPEAVPLALFAGDIRIPRKNLDTVLHALVKVPNLHLAVAGVTEGSPYPQLAATLGLNDRVHFLGLRRDLPEIMKAVDFFVFPSRYEPFGLVVIEAMATGVPVITATSTGAADLVTPEAGIVLPDSDNVEALAAAMSNLTNNPQVRTQMGQVSRTIAEQHSWSKMAQTYMDLLEDLSGRV</sequence>
<protein>
    <submittedName>
        <fullName evidence="6">Glycosyl transferase</fullName>
    </submittedName>
    <submittedName>
        <fullName evidence="5">Glycosyltransferase family 4 protein</fullName>
    </submittedName>
</protein>
<dbReference type="PANTHER" id="PTHR12526:SF510">
    <property type="entry name" value="D-INOSITOL 3-PHOSPHATE GLYCOSYLTRANSFERASE"/>
    <property type="match status" value="1"/>
</dbReference>
<accession>A0A0C1RBI4</accession>
<dbReference type="Pfam" id="PF13439">
    <property type="entry name" value="Glyco_transf_4"/>
    <property type="match status" value="1"/>
</dbReference>
<dbReference type="RefSeq" id="WP_038076364.1">
    <property type="nucleotide sequence ID" value="NZ_JHEG04000001.1"/>
</dbReference>
<evidence type="ECO:0000313" key="7">
    <source>
        <dbReference type="Proteomes" id="UP000029738"/>
    </source>
</evidence>
<evidence type="ECO:0000259" key="3">
    <source>
        <dbReference type="Pfam" id="PF00534"/>
    </source>
</evidence>
<dbReference type="STRING" id="1479485.DA73_0225540"/>